<proteinExistence type="predicted"/>
<keyword evidence="1" id="KW-0472">Membrane</keyword>
<evidence type="ECO:0000313" key="4">
    <source>
        <dbReference type="EMBL" id="AZA94598.1"/>
    </source>
</evidence>
<dbReference type="InterPro" id="IPR041622">
    <property type="entry name" value="SLATT_fungi"/>
</dbReference>
<evidence type="ECO:0000313" key="6">
    <source>
        <dbReference type="Proteomes" id="UP000281741"/>
    </source>
</evidence>
<feature type="transmembrane region" description="Helical" evidence="1">
    <location>
        <begin position="56"/>
        <end position="79"/>
    </location>
</feature>
<sequence>MKKSLKIINSAFIKFLQLISYFYIKLKLMKDNSINSPFYIQIQKEINRIERKTKKYILLFYFIRVIQIVFTATITIVSGIGEIEDINKTKIALILGAVATAITAFDTLFQTDNKKNTYKLVLFELRSIRAELVYYYIKNNVIDGTILETLFNKYQKANDYARDLITTDFDSNNQTEKNNY</sequence>
<feature type="domain" description="SMODS and SLOG-associating 2TM effector" evidence="2">
    <location>
        <begin position="43"/>
        <end position="157"/>
    </location>
</feature>
<evidence type="ECO:0000256" key="1">
    <source>
        <dbReference type="SAM" id="Phobius"/>
    </source>
</evidence>
<protein>
    <submittedName>
        <fullName evidence="3">DUF4231 domain-containing protein</fullName>
    </submittedName>
</protein>
<evidence type="ECO:0000259" key="2">
    <source>
        <dbReference type="Pfam" id="PF18142"/>
    </source>
</evidence>
<dbReference type="EMBL" id="CP033915">
    <property type="protein sequence ID" value="AZA86187.1"/>
    <property type="molecule type" value="Genomic_DNA"/>
</dbReference>
<dbReference type="EMBL" id="CP033912">
    <property type="protein sequence ID" value="AZA94598.1"/>
    <property type="molecule type" value="Genomic_DNA"/>
</dbReference>
<evidence type="ECO:0000313" key="3">
    <source>
        <dbReference type="EMBL" id="AZA86187.1"/>
    </source>
</evidence>
<dbReference type="Pfam" id="PF18142">
    <property type="entry name" value="SLATT_fungal"/>
    <property type="match status" value="1"/>
</dbReference>
<keyword evidence="6" id="KW-1185">Reference proteome</keyword>
<dbReference type="AlphaFoldDB" id="A0AAD0YCY4"/>
<evidence type="ECO:0000313" key="5">
    <source>
        <dbReference type="Proteomes" id="UP000274073"/>
    </source>
</evidence>
<name>A0AAD0YCY4_9FLAO</name>
<gene>
    <name evidence="3" type="ORF">EG349_05000</name>
    <name evidence="4" type="ORF">EG353_03025</name>
</gene>
<reference evidence="5 6" key="1">
    <citation type="submission" date="2018-11" db="EMBL/GenBank/DDBJ databases">
        <title>Proposal to divide the Flavobacteriaceae and reorganize its genera based on Amino Acid Identity values calculated from whole genome sequences.</title>
        <authorList>
            <person name="Nicholson A.C."/>
            <person name="Gulvik C.A."/>
            <person name="Whitney A.M."/>
            <person name="Humrighouse B.W."/>
            <person name="Bell M."/>
            <person name="Holmes B."/>
            <person name="Steigerwalt A.G."/>
            <person name="Villarma A."/>
            <person name="Sheth M."/>
            <person name="Batra D."/>
            <person name="Pryor J."/>
            <person name="Bernardet J.-F."/>
            <person name="Hugo C."/>
            <person name="Kampfer P."/>
            <person name="Newman J."/>
            <person name="McQuiston J.R."/>
        </authorList>
    </citation>
    <scope>NUCLEOTIDE SEQUENCE [LARGE SCALE GENOMIC DNA]</scope>
    <source>
        <strain evidence="3 5">G0207</strain>
        <strain evidence="4 6">H5143</strain>
    </source>
</reference>
<dbReference type="NCBIfam" id="NF033634">
    <property type="entry name" value="SLATT_1"/>
    <property type="match status" value="1"/>
</dbReference>
<keyword evidence="1" id="KW-1133">Transmembrane helix</keyword>
<accession>A0AAD0YCY4</accession>
<dbReference type="Proteomes" id="UP000281741">
    <property type="component" value="Chromosome"/>
</dbReference>
<dbReference type="Proteomes" id="UP000274073">
    <property type="component" value="Chromosome"/>
</dbReference>
<organism evidence="3 5">
    <name type="scientific">Chryseobacterium shandongense</name>
    <dbReference type="NCBI Taxonomy" id="1493872"/>
    <lineage>
        <taxon>Bacteria</taxon>
        <taxon>Pseudomonadati</taxon>
        <taxon>Bacteroidota</taxon>
        <taxon>Flavobacteriia</taxon>
        <taxon>Flavobacteriales</taxon>
        <taxon>Weeksellaceae</taxon>
        <taxon>Chryseobacterium group</taxon>
        <taxon>Chryseobacterium</taxon>
    </lineage>
</organism>
<feature type="transmembrane region" description="Helical" evidence="1">
    <location>
        <begin position="91"/>
        <end position="109"/>
    </location>
</feature>
<keyword evidence="1" id="KW-0812">Transmembrane</keyword>